<organism evidence="3 4">
    <name type="scientific">Streptomyces lincolnensis</name>
    <dbReference type="NCBI Taxonomy" id="1915"/>
    <lineage>
        <taxon>Bacteria</taxon>
        <taxon>Bacillati</taxon>
        <taxon>Actinomycetota</taxon>
        <taxon>Actinomycetes</taxon>
        <taxon>Kitasatosporales</taxon>
        <taxon>Streptomycetaceae</taxon>
        <taxon>Streptomyces</taxon>
    </lineage>
</organism>
<keyword evidence="2" id="KW-0812">Transmembrane</keyword>
<sequence>MKKLREDTQPEWPEAASEQDPSPTGRGTQAFPETGGTKIPSQPGSGIPGGSGRSAAVTDGTRDRGRGARGVPDTGRAGRADILASPGGFGSGADHTGPAAAVRDPWQEADASGSGQEAAAGRTPPAHDPHEVTVQLDNIGQHLEDLLVRQAKGGGPGGPAAAQDGSDGPVFVDESGRRSRRFRRIGIAVGLACGTYAVVIVATLLSGNSNAAWLPVPGQDEGRPAGKVDTPPLPAESALPSGVGGISPGPTPTAGQATGTAPAPGASAPRATTSPDRQGTPTATAPTPTGTATGPGTNPTVPNPTPTPTPPVTPTPTPTPTDTGPTATPTQTTGTGDGGDGPGTVADGTTSPAPVATASASPGPTDPEPSTSSSSILIIA</sequence>
<evidence type="ECO:0000313" key="3">
    <source>
        <dbReference type="EMBL" id="ANS65591.1"/>
    </source>
</evidence>
<dbReference type="AlphaFoldDB" id="A0A1B1MAD6"/>
<dbReference type="KEGG" id="sls:SLINC_3367"/>
<accession>A0A1B1MAD6</accession>
<evidence type="ECO:0000313" key="4">
    <source>
        <dbReference type="Proteomes" id="UP000092598"/>
    </source>
</evidence>
<gene>
    <name evidence="3" type="ORF">SLINC_3367</name>
</gene>
<evidence type="ECO:0000256" key="2">
    <source>
        <dbReference type="SAM" id="Phobius"/>
    </source>
</evidence>
<keyword evidence="2" id="KW-1133">Transmembrane helix</keyword>
<feature type="compositionally biased region" description="Low complexity" evidence="1">
    <location>
        <begin position="159"/>
        <end position="169"/>
    </location>
</feature>
<feature type="region of interest" description="Disordered" evidence="1">
    <location>
        <begin position="1"/>
        <end position="130"/>
    </location>
</feature>
<evidence type="ECO:0000256" key="1">
    <source>
        <dbReference type="SAM" id="MobiDB-lite"/>
    </source>
</evidence>
<feature type="region of interest" description="Disordered" evidence="1">
    <location>
        <begin position="216"/>
        <end position="380"/>
    </location>
</feature>
<keyword evidence="2" id="KW-0472">Membrane</keyword>
<dbReference type="STRING" id="1915.SLINC_3367"/>
<feature type="compositionally biased region" description="Low complexity" evidence="1">
    <location>
        <begin position="320"/>
        <end position="334"/>
    </location>
</feature>
<dbReference type="PRINTS" id="PR01217">
    <property type="entry name" value="PRICHEXTENSN"/>
</dbReference>
<dbReference type="PATRIC" id="fig|1915.4.peg.3699"/>
<dbReference type="Proteomes" id="UP000092598">
    <property type="component" value="Chromosome"/>
</dbReference>
<dbReference type="EMBL" id="CP016438">
    <property type="protein sequence ID" value="ANS65591.1"/>
    <property type="molecule type" value="Genomic_DNA"/>
</dbReference>
<feature type="compositionally biased region" description="Low complexity" evidence="1">
    <location>
        <begin position="252"/>
        <end position="300"/>
    </location>
</feature>
<keyword evidence="4" id="KW-1185">Reference proteome</keyword>
<feature type="compositionally biased region" description="Pro residues" evidence="1">
    <location>
        <begin position="301"/>
        <end position="319"/>
    </location>
</feature>
<feature type="region of interest" description="Disordered" evidence="1">
    <location>
        <begin position="150"/>
        <end position="175"/>
    </location>
</feature>
<proteinExistence type="predicted"/>
<protein>
    <submittedName>
        <fullName evidence="3">Uncharacterized protein</fullName>
    </submittedName>
</protein>
<reference evidence="3 4" key="1">
    <citation type="submission" date="2016-07" db="EMBL/GenBank/DDBJ databases">
        <title>Enhancement of antibiotic productionsby engineered nitrateutilization in actinobacteria.</title>
        <authorList>
            <person name="Meng S.C."/>
        </authorList>
    </citation>
    <scope>NUCLEOTIDE SEQUENCE [LARGE SCALE GENOMIC DNA]</scope>
    <source>
        <strain evidence="3 4">NRRL 2936</strain>
    </source>
</reference>
<name>A0A1B1MAD6_STRLN</name>
<feature type="compositionally biased region" description="Low complexity" evidence="1">
    <location>
        <begin position="343"/>
        <end position="380"/>
    </location>
</feature>
<feature type="transmembrane region" description="Helical" evidence="2">
    <location>
        <begin position="185"/>
        <end position="205"/>
    </location>
</feature>